<proteinExistence type="inferred from homology"/>
<keyword evidence="7 12" id="KW-0328">Glycosyltransferase</keyword>
<sequence length="275" mass="31324">MHKILLDDFLKEVLKEDIGRGDLYTRMRNNTQVEAYILAKEDGVLSGRMYIERLCELLNLKCEFIFDDGMVFKRGERIVSFEGNMSELLSAERTILNLLEHSSGIATLTHKYVQKLEGTSCMLLDTRKTRPLLRDFEKYSTRNGGAVNHRLGLDDCLMLKDTHLTRILSLKKFIDDIRCKTPIVSKIEVECENVLQAKEALEAEVDILMCDNMDIQMIHEVVKMRNEIAPSVLLEASGNITLRNIREYAQSGVDAVSVGAITHQAVWVDLSMKID</sequence>
<evidence type="ECO:0000256" key="4">
    <source>
        <dbReference type="ARBA" id="ARBA00011218"/>
    </source>
</evidence>
<gene>
    <name evidence="17" type="ORF">CQA43_07890</name>
</gene>
<dbReference type="AlphaFoldDB" id="A0A3D8I9Y8"/>
<dbReference type="Gene3D" id="3.90.1170.20">
    <property type="entry name" value="Quinolinate phosphoribosyl transferase, N-terminal domain"/>
    <property type="match status" value="1"/>
</dbReference>
<evidence type="ECO:0000256" key="13">
    <source>
        <dbReference type="PIRSR" id="PIRSR006250-1"/>
    </source>
</evidence>
<comment type="catalytic activity">
    <reaction evidence="10">
        <text>nicotinate beta-D-ribonucleotide + CO2 + diphosphate = quinolinate + 5-phospho-alpha-D-ribose 1-diphosphate + 2 H(+)</text>
        <dbReference type="Rhea" id="RHEA:12733"/>
        <dbReference type="ChEBI" id="CHEBI:15378"/>
        <dbReference type="ChEBI" id="CHEBI:16526"/>
        <dbReference type="ChEBI" id="CHEBI:29959"/>
        <dbReference type="ChEBI" id="CHEBI:33019"/>
        <dbReference type="ChEBI" id="CHEBI:57502"/>
        <dbReference type="ChEBI" id="CHEBI:58017"/>
        <dbReference type="EC" id="2.4.2.19"/>
    </reaction>
</comment>
<dbReference type="InterPro" id="IPR037128">
    <property type="entry name" value="Quinolinate_PRibosylTase_N_sf"/>
</dbReference>
<dbReference type="UniPathway" id="UPA00253">
    <property type="reaction ID" value="UER00331"/>
</dbReference>
<dbReference type="SUPFAM" id="SSF54675">
    <property type="entry name" value="Nicotinate/Quinolinate PRTase N-terminal domain-like"/>
    <property type="match status" value="1"/>
</dbReference>
<feature type="binding site" evidence="13">
    <location>
        <begin position="126"/>
        <end position="128"/>
    </location>
    <ligand>
        <name>substrate</name>
    </ligand>
</feature>
<dbReference type="Pfam" id="PF01729">
    <property type="entry name" value="QRPTase_C"/>
    <property type="match status" value="1"/>
</dbReference>
<dbReference type="InterPro" id="IPR004393">
    <property type="entry name" value="NadC"/>
</dbReference>
<evidence type="ECO:0000256" key="9">
    <source>
        <dbReference type="ARBA" id="ARBA00033102"/>
    </source>
</evidence>
<dbReference type="PIRSF" id="PIRSF006250">
    <property type="entry name" value="NadC_ModD"/>
    <property type="match status" value="1"/>
</dbReference>
<comment type="caution">
    <text evidence="17">The sequence shown here is derived from an EMBL/GenBank/DDBJ whole genome shotgun (WGS) entry which is preliminary data.</text>
</comment>
<dbReference type="OrthoDB" id="9782546at2"/>
<evidence type="ECO:0000256" key="14">
    <source>
        <dbReference type="SAM" id="Coils"/>
    </source>
</evidence>
<dbReference type="Pfam" id="PF02749">
    <property type="entry name" value="QRPTase_N"/>
    <property type="match status" value="1"/>
</dbReference>
<evidence type="ECO:0000256" key="6">
    <source>
        <dbReference type="ARBA" id="ARBA00022642"/>
    </source>
</evidence>
<organism evidence="17 18">
    <name type="scientific">Helicobacter ganmani</name>
    <dbReference type="NCBI Taxonomy" id="60246"/>
    <lineage>
        <taxon>Bacteria</taxon>
        <taxon>Pseudomonadati</taxon>
        <taxon>Campylobacterota</taxon>
        <taxon>Epsilonproteobacteria</taxon>
        <taxon>Campylobacterales</taxon>
        <taxon>Helicobacteraceae</taxon>
        <taxon>Helicobacter</taxon>
    </lineage>
</organism>
<feature type="domain" description="Quinolinate phosphoribosyl transferase N-terminal" evidence="16">
    <location>
        <begin position="22"/>
        <end position="103"/>
    </location>
</feature>
<evidence type="ECO:0000256" key="12">
    <source>
        <dbReference type="PIRNR" id="PIRNR006250"/>
    </source>
</evidence>
<evidence type="ECO:0000256" key="8">
    <source>
        <dbReference type="ARBA" id="ARBA00022679"/>
    </source>
</evidence>
<keyword evidence="6" id="KW-0662">Pyridine nucleotide biosynthesis</keyword>
<dbReference type="GO" id="GO:0034213">
    <property type="term" value="P:quinolinate catabolic process"/>
    <property type="evidence" value="ECO:0007669"/>
    <property type="project" value="TreeGrafter"/>
</dbReference>
<dbReference type="InterPro" id="IPR022412">
    <property type="entry name" value="Quinolinate_PRibosylTrfase_N"/>
</dbReference>
<comment type="subunit">
    <text evidence="4">Hexamer formed by 3 homodimers.</text>
</comment>
<comment type="similarity">
    <text evidence="3 12">Belongs to the NadC/ModD family.</text>
</comment>
<dbReference type="Proteomes" id="UP000256650">
    <property type="component" value="Unassembled WGS sequence"/>
</dbReference>
<accession>A0A3D8I9Y8</accession>
<evidence type="ECO:0000256" key="3">
    <source>
        <dbReference type="ARBA" id="ARBA00009400"/>
    </source>
</evidence>
<dbReference type="NCBIfam" id="TIGR00078">
    <property type="entry name" value="nadC"/>
    <property type="match status" value="1"/>
</dbReference>
<feature type="binding site" evidence="13">
    <location>
        <position position="190"/>
    </location>
    <ligand>
        <name>substrate</name>
    </ligand>
</feature>
<dbReference type="InterPro" id="IPR002638">
    <property type="entry name" value="Quinolinate_PRibosylTrfase_C"/>
</dbReference>
<evidence type="ECO:0000259" key="15">
    <source>
        <dbReference type="Pfam" id="PF01729"/>
    </source>
</evidence>
<dbReference type="InterPro" id="IPR036068">
    <property type="entry name" value="Nicotinate_pribotase-like_C"/>
</dbReference>
<dbReference type="GO" id="GO:0009435">
    <property type="term" value="P:NAD+ biosynthetic process"/>
    <property type="evidence" value="ECO:0007669"/>
    <property type="project" value="UniProtKB-UniPathway"/>
</dbReference>
<feature type="binding site" evidence="13">
    <location>
        <begin position="258"/>
        <end position="260"/>
    </location>
    <ligand>
        <name>substrate</name>
    </ligand>
</feature>
<dbReference type="PANTHER" id="PTHR32179:SF3">
    <property type="entry name" value="NICOTINATE-NUCLEOTIDE PYROPHOSPHORYLASE [CARBOXYLATING]"/>
    <property type="match status" value="1"/>
</dbReference>
<feature type="binding site" evidence="13">
    <location>
        <position position="150"/>
    </location>
    <ligand>
        <name>substrate</name>
    </ligand>
</feature>
<dbReference type="EC" id="2.4.2.19" evidence="5"/>
<feature type="binding site" evidence="13">
    <location>
        <begin position="237"/>
        <end position="239"/>
    </location>
    <ligand>
        <name>substrate</name>
    </ligand>
</feature>
<dbReference type="EMBL" id="NXLS01000009">
    <property type="protein sequence ID" value="RDU61993.1"/>
    <property type="molecule type" value="Genomic_DNA"/>
</dbReference>
<dbReference type="FunFam" id="3.90.1170.20:FF:000001">
    <property type="entry name" value="Nicotinate-nucleotide diphosphorylase (Carboxylating)"/>
    <property type="match status" value="1"/>
</dbReference>
<dbReference type="InterPro" id="IPR027277">
    <property type="entry name" value="NadC/ModD"/>
</dbReference>
<feature type="domain" description="Quinolinate phosphoribosyl transferase C-terminal" evidence="15">
    <location>
        <begin position="105"/>
        <end position="273"/>
    </location>
</feature>
<comment type="pathway">
    <text evidence="2">Cofactor biosynthesis; NAD(+) biosynthesis; nicotinate D-ribonucleotide from quinolinate: step 1/1.</text>
</comment>
<evidence type="ECO:0000256" key="1">
    <source>
        <dbReference type="ARBA" id="ARBA00003237"/>
    </source>
</evidence>
<evidence type="ECO:0000256" key="7">
    <source>
        <dbReference type="ARBA" id="ARBA00022676"/>
    </source>
</evidence>
<feature type="binding site" evidence="13">
    <location>
        <position position="160"/>
    </location>
    <ligand>
        <name>substrate</name>
    </ligand>
</feature>
<feature type="coiled-coil region" evidence="14">
    <location>
        <begin position="184"/>
        <end position="211"/>
    </location>
</feature>
<dbReference type="PANTHER" id="PTHR32179">
    <property type="entry name" value="NICOTINATE-NUCLEOTIDE PYROPHOSPHORYLASE [CARBOXYLATING]"/>
    <property type="match status" value="1"/>
</dbReference>
<evidence type="ECO:0000259" key="16">
    <source>
        <dbReference type="Pfam" id="PF02749"/>
    </source>
</evidence>
<name>A0A3D8I9Y8_9HELI</name>
<dbReference type="CDD" id="cd01572">
    <property type="entry name" value="QPRTase"/>
    <property type="match status" value="1"/>
</dbReference>
<evidence type="ECO:0000256" key="2">
    <source>
        <dbReference type="ARBA" id="ARBA00004893"/>
    </source>
</evidence>
<feature type="binding site" evidence="13">
    <location>
        <position position="93"/>
    </location>
    <ligand>
        <name>substrate</name>
    </ligand>
</feature>
<feature type="binding site" evidence="13">
    <location>
        <position position="211"/>
    </location>
    <ligand>
        <name>substrate</name>
    </ligand>
</feature>
<dbReference type="GO" id="GO:0004514">
    <property type="term" value="F:nicotinate-nucleotide diphosphorylase (carboxylating) activity"/>
    <property type="evidence" value="ECO:0007669"/>
    <property type="project" value="UniProtKB-EC"/>
</dbReference>
<comment type="function">
    <text evidence="1">Involved in the catabolism of quinolinic acid (QA).</text>
</comment>
<dbReference type="RefSeq" id="WP_115552053.1">
    <property type="nucleotide sequence ID" value="NZ_CAOOIB010000016.1"/>
</dbReference>
<dbReference type="FunFam" id="3.20.20.70:FF:000030">
    <property type="entry name" value="Nicotinate-nucleotide pyrophosphorylase, carboxylating"/>
    <property type="match status" value="1"/>
</dbReference>
<reference evidence="17 18" key="1">
    <citation type="submission" date="2018-04" db="EMBL/GenBank/DDBJ databases">
        <title>Novel Campyloabacter and Helicobacter Species and Strains.</title>
        <authorList>
            <person name="Mannion A.J."/>
            <person name="Shen Z."/>
            <person name="Fox J.G."/>
        </authorList>
    </citation>
    <scope>NUCLEOTIDE SEQUENCE [LARGE SCALE GENOMIC DNA]</scope>
    <source>
        <strain evidence="17 18">MIT 99-5101</strain>
    </source>
</reference>
<evidence type="ECO:0000313" key="17">
    <source>
        <dbReference type="EMBL" id="RDU61993.1"/>
    </source>
</evidence>
<keyword evidence="18" id="KW-1185">Reference proteome</keyword>
<dbReference type="GeneID" id="82536201"/>
<dbReference type="GO" id="GO:0005737">
    <property type="term" value="C:cytoplasm"/>
    <property type="evidence" value="ECO:0007669"/>
    <property type="project" value="TreeGrafter"/>
</dbReference>
<evidence type="ECO:0000256" key="10">
    <source>
        <dbReference type="ARBA" id="ARBA00047445"/>
    </source>
</evidence>
<evidence type="ECO:0000256" key="5">
    <source>
        <dbReference type="ARBA" id="ARBA00011944"/>
    </source>
</evidence>
<keyword evidence="8 12" id="KW-0808">Transferase</keyword>
<keyword evidence="14" id="KW-0175">Coiled coil</keyword>
<dbReference type="SUPFAM" id="SSF51690">
    <property type="entry name" value="Nicotinate/Quinolinate PRTase C-terminal domain-like"/>
    <property type="match status" value="1"/>
</dbReference>
<dbReference type="InterPro" id="IPR013785">
    <property type="entry name" value="Aldolase_TIM"/>
</dbReference>
<evidence type="ECO:0000256" key="11">
    <source>
        <dbReference type="ARBA" id="ARBA00069173"/>
    </source>
</evidence>
<dbReference type="Gene3D" id="3.20.20.70">
    <property type="entry name" value="Aldolase class I"/>
    <property type="match status" value="1"/>
</dbReference>
<protein>
    <recommendedName>
        <fullName evidence="11">Probable nicotinate-nucleotide pyrophosphorylase [carboxylating]</fullName>
        <ecNumber evidence="5">2.4.2.19</ecNumber>
    </recommendedName>
    <alternativeName>
        <fullName evidence="9">Quinolinate phosphoribosyltransferase [decarboxylating]</fullName>
    </alternativeName>
</protein>
<evidence type="ECO:0000313" key="18">
    <source>
        <dbReference type="Proteomes" id="UP000256650"/>
    </source>
</evidence>